<keyword evidence="10" id="KW-1185">Reference proteome</keyword>
<evidence type="ECO:0000256" key="7">
    <source>
        <dbReference type="PIRSR" id="PIRSR001112-1"/>
    </source>
</evidence>
<dbReference type="InterPro" id="IPR000639">
    <property type="entry name" value="Epox_hydrolase-like"/>
</dbReference>
<dbReference type="Pfam" id="PF06441">
    <property type="entry name" value="EHN"/>
    <property type="match status" value="1"/>
</dbReference>
<evidence type="ECO:0000256" key="2">
    <source>
        <dbReference type="ARBA" id="ARBA00004111"/>
    </source>
</evidence>
<evidence type="ECO:0000256" key="6">
    <source>
        <dbReference type="PIRNR" id="PIRNR001112"/>
    </source>
</evidence>
<feature type="active site" description="Proton donor" evidence="7">
    <location>
        <position position="373"/>
    </location>
</feature>
<evidence type="ECO:0000256" key="4">
    <source>
        <dbReference type="ARBA" id="ARBA00022797"/>
    </source>
</evidence>
<dbReference type="OrthoDB" id="7130006at2759"/>
<dbReference type="PIRSF" id="PIRSF001112">
    <property type="entry name" value="Epoxide_hydrolase"/>
    <property type="match status" value="1"/>
</dbReference>
<evidence type="ECO:0000256" key="1">
    <source>
        <dbReference type="ARBA" id="ARBA00000221"/>
    </source>
</evidence>
<evidence type="ECO:0000313" key="9">
    <source>
        <dbReference type="EMBL" id="CAH0547783.1"/>
    </source>
</evidence>
<dbReference type="GO" id="GO:0033961">
    <property type="term" value="F:cis-stilbene-oxide hydrolase activity"/>
    <property type="evidence" value="ECO:0007669"/>
    <property type="project" value="UniProtKB-UniRule"/>
</dbReference>
<comment type="subcellular location">
    <subcellularLocation>
        <location evidence="6">Endoplasmic reticulum membrane</location>
    </subcellularLocation>
    <subcellularLocation>
        <location evidence="2">Microsome membrane</location>
        <topology evidence="2">Single-pass membrane protein</topology>
    </subcellularLocation>
</comment>
<gene>
    <name evidence="9" type="ORF">MELIAE_LOCUS1708</name>
</gene>
<reference evidence="9" key="1">
    <citation type="submission" date="2021-12" db="EMBL/GenBank/DDBJ databases">
        <authorList>
            <person name="King R."/>
        </authorList>
    </citation>
    <scope>NUCLEOTIDE SEQUENCE</scope>
</reference>
<evidence type="ECO:0000256" key="3">
    <source>
        <dbReference type="ARBA" id="ARBA00010088"/>
    </source>
</evidence>
<dbReference type="EC" id="3.3.2.9" evidence="6"/>
<proteinExistence type="inferred from homology"/>
<comment type="catalytic activity">
    <reaction evidence="1 6">
        <text>1-(4-methoxyphenyl)-N-methyl-N-[(3-methyloxetan-3-yl)methyl]methanamine + H2O = 2-{[(4-methoxybenzyl)(methyl)amino]methyl}-2-methylpropane-1,3-diol</text>
        <dbReference type="Rhea" id="RHEA:55764"/>
        <dbReference type="ChEBI" id="CHEBI:15377"/>
        <dbReference type="ChEBI" id="CHEBI:139161"/>
        <dbReference type="ChEBI" id="CHEBI:139164"/>
        <dbReference type="EC" id="3.3.2.9"/>
    </reaction>
</comment>
<dbReference type="InterPro" id="IPR010497">
    <property type="entry name" value="Epoxide_hydro_N"/>
</dbReference>
<keyword evidence="5 6" id="KW-0378">Hydrolase</keyword>
<protein>
    <recommendedName>
        <fullName evidence="6">Epoxide hydrolase</fullName>
        <ecNumber evidence="6">3.3.2.9</ecNumber>
    </recommendedName>
</protein>
<dbReference type="PRINTS" id="PR00412">
    <property type="entry name" value="EPOXHYDRLASE"/>
</dbReference>
<dbReference type="InterPro" id="IPR016292">
    <property type="entry name" value="Epoxide_hydrolase"/>
</dbReference>
<evidence type="ECO:0000259" key="8">
    <source>
        <dbReference type="Pfam" id="PF06441"/>
    </source>
</evidence>
<comment type="function">
    <text evidence="6">Catalyzes juvenile hormone hydrolysis.</text>
</comment>
<dbReference type="Gene3D" id="3.40.50.1820">
    <property type="entry name" value="alpha/beta hydrolase"/>
    <property type="match status" value="1"/>
</dbReference>
<evidence type="ECO:0000313" key="10">
    <source>
        <dbReference type="Proteomes" id="UP001154078"/>
    </source>
</evidence>
<dbReference type="PANTHER" id="PTHR21661">
    <property type="entry name" value="EPOXIDE HYDROLASE 1-RELATED"/>
    <property type="match status" value="1"/>
</dbReference>
<sequence>MAFKSIVLTSSLLLLVSITFYAIKFLHYSEVQKLENVYWGPGEPKQDDPEVRPFRIDLKENVLKDIHHRLNLSRPQIPPLEDTETQYGYSGKIMEEVMDFLKTEYNFKEQQKFLNTFPQFVTEVQGLKIHFLHVKPNVTDDVEVFPILMLHGWPSSVREYYGMIPEMVNPADGRKFVFEIVAPSLPGFGYSDAPSKKDCQGPEMALIFKNLMEKLGHRKFYVHGSDWGAVIGTHLSTLYPHQVIGFHSNFCISLANKSIFKILVGMVFPSLIFPEEFQHKWYPPMDTLRFFFSEAAYLLLQATKPDTIGVSLDQSLQGLIAFMFDKMSVGTDKDFVRFKDGGLPLKYNYTILFDNLIFYYWVPQKATTAARLYSQNLNYKIFQRGFYNNPVDKSVPCGCTVFAKEFLYFPEEVLRDTYRNLIHFTTHKDGGHFAGLEMPDVLVKDLLSFVEKTLPKTRRYF</sequence>
<keyword evidence="4 6" id="KW-0058">Aromatic hydrocarbons catabolism</keyword>
<dbReference type="SUPFAM" id="SSF53474">
    <property type="entry name" value="alpha/beta-Hydrolases"/>
    <property type="match status" value="1"/>
</dbReference>
<keyword evidence="6" id="KW-0256">Endoplasmic reticulum</keyword>
<dbReference type="InterPro" id="IPR029058">
    <property type="entry name" value="AB_hydrolase_fold"/>
</dbReference>
<feature type="active site" description="Proton acceptor" evidence="7">
    <location>
        <position position="432"/>
    </location>
</feature>
<dbReference type="GO" id="GO:0097176">
    <property type="term" value="P:epoxide metabolic process"/>
    <property type="evidence" value="ECO:0007669"/>
    <property type="project" value="TreeGrafter"/>
</dbReference>
<organism evidence="9 10">
    <name type="scientific">Brassicogethes aeneus</name>
    <name type="common">Rape pollen beetle</name>
    <name type="synonym">Meligethes aeneus</name>
    <dbReference type="NCBI Taxonomy" id="1431903"/>
    <lineage>
        <taxon>Eukaryota</taxon>
        <taxon>Metazoa</taxon>
        <taxon>Ecdysozoa</taxon>
        <taxon>Arthropoda</taxon>
        <taxon>Hexapoda</taxon>
        <taxon>Insecta</taxon>
        <taxon>Pterygota</taxon>
        <taxon>Neoptera</taxon>
        <taxon>Endopterygota</taxon>
        <taxon>Coleoptera</taxon>
        <taxon>Polyphaga</taxon>
        <taxon>Cucujiformia</taxon>
        <taxon>Nitidulidae</taxon>
        <taxon>Meligethinae</taxon>
        <taxon>Brassicogethes</taxon>
    </lineage>
</organism>
<dbReference type="GO" id="GO:0005789">
    <property type="term" value="C:endoplasmic reticulum membrane"/>
    <property type="evidence" value="ECO:0007669"/>
    <property type="project" value="UniProtKB-SubCell"/>
</dbReference>
<comment type="catalytic activity">
    <reaction evidence="6">
        <text>cis-stilbene oxide + H2O = (1R,2R)-hydrobenzoin</text>
        <dbReference type="Rhea" id="RHEA:23900"/>
        <dbReference type="ChEBI" id="CHEBI:15377"/>
        <dbReference type="ChEBI" id="CHEBI:50004"/>
        <dbReference type="ChEBI" id="CHEBI:50014"/>
        <dbReference type="EC" id="3.3.2.9"/>
    </reaction>
</comment>
<keyword evidence="6" id="KW-0472">Membrane</keyword>
<evidence type="ECO:0000256" key="5">
    <source>
        <dbReference type="ARBA" id="ARBA00022801"/>
    </source>
</evidence>
<feature type="active site" description="Nucleophile" evidence="7">
    <location>
        <position position="226"/>
    </location>
</feature>
<dbReference type="Proteomes" id="UP001154078">
    <property type="component" value="Chromosome 1"/>
</dbReference>
<comment type="similarity">
    <text evidence="3 6">Belongs to the peptidase S33 family.</text>
</comment>
<feature type="domain" description="Epoxide hydrolase N-terminal" evidence="8">
    <location>
        <begin position="51"/>
        <end position="159"/>
    </location>
</feature>
<dbReference type="AlphaFoldDB" id="A0A9P0ATF4"/>
<accession>A0A9P0ATF4</accession>
<dbReference type="PANTHER" id="PTHR21661:SF35">
    <property type="entry name" value="EPOXIDE HYDROLASE"/>
    <property type="match status" value="1"/>
</dbReference>
<name>A0A9P0ATF4_BRAAE</name>
<dbReference type="EMBL" id="OV121132">
    <property type="protein sequence ID" value="CAH0547783.1"/>
    <property type="molecule type" value="Genomic_DNA"/>
</dbReference>